<dbReference type="Gene3D" id="1.20.58.60">
    <property type="match status" value="7"/>
</dbReference>
<dbReference type="AlphaFoldDB" id="A0AA40HE18"/>
<sequence length="892" mass="102908">MIRALVPPQVTKLGETAEQLSKSHPDATDDLQKQRTELNEAWDDLLGLTKDRKENLSEAQKFYLFLSKARDLQNWISGMDGMVSSQEMAEDLTGTEILIERHQLFQGNCDQAESWMVARENLLRSDDKGSLDTLEALMKKRDDLDKAITAQRKYLKHQAFENEVNGRAEQVEGVINLGNSLIEQRACDGNEETMKGQLEELEKHWDYLLERTIDKGQKLNEASRQQRFNTGIRDFEFWLSEAETLLAMKDQARDLASAGNLLKKHQLLETEMLARNNVLNMAEGLGDKAEVGREEIQERLAQFVQHWEQLKELTKARGLQLEESLEYLQFMENAEEEEAWINEKEAMVARGDSGDTLAATQSLLKKHEALDNDFAVHEARVQNVCAQGEDILSKEESRHKEKISAKIEALNAKTPSLAQAIASWKLQLEDDHAFQEFNWKADVAEAWIAEKERSLKINGNGADLTAFLTLLAKQDTLDASVQSFQQERLGKITDLKDQLVAAQHSQSKAIEERHAALLRRWEQLLEACAAHRQKLLEKQLPLQKAEELFMEFAHKASAFNHWCENAEEDLSENVHCVSLNEIRQLQKDHEAFLASLAKAQEDLNYLRELDQQIKSLNVPSSPYTWLTMEVLERMWKHLPDIIKEREQELQKEEERQVKNFEMCQEFEQNASAFLQWILETRSGVVPWVTLCLLIFQRKQKEIQLMKRQLTKIEDLGDNLEEALVLDIKYSTIGLAQQWDQLYQLGMRMQHNLEQQIQAKHFDENLTGRLSHKDFRSCLRGLNYYLPMVEEGEPEPKFEKFLDVKGYISLEEYTSFLIDKESENIKTSDEIENAFQALAEGKTYITKEDMKQALTPEQVSFCASHMQQYVDPRGRSHPAGYDYVGFTNSFFGN</sequence>
<keyword evidence="2" id="KW-0677">Repeat</keyword>
<feature type="coiled-coil region" evidence="5">
    <location>
        <begin position="695"/>
        <end position="722"/>
    </location>
</feature>
<dbReference type="SMART" id="SM01184">
    <property type="entry name" value="efhand_Ca_insen"/>
    <property type="match status" value="1"/>
</dbReference>
<keyword evidence="4" id="KW-0009">Actin-binding</keyword>
<dbReference type="GO" id="GO:0003779">
    <property type="term" value="F:actin binding"/>
    <property type="evidence" value="ECO:0007669"/>
    <property type="project" value="UniProtKB-KW"/>
</dbReference>
<dbReference type="InterPro" id="IPR014837">
    <property type="entry name" value="EF-hand_Ca_insen"/>
</dbReference>
<evidence type="ECO:0000259" key="6">
    <source>
        <dbReference type="Pfam" id="PF08726"/>
    </source>
</evidence>
<dbReference type="InterPro" id="IPR002017">
    <property type="entry name" value="Spectrin_repeat"/>
</dbReference>
<evidence type="ECO:0000256" key="3">
    <source>
        <dbReference type="ARBA" id="ARBA00022837"/>
    </source>
</evidence>
<proteinExistence type="predicted"/>
<dbReference type="SUPFAM" id="SSF46966">
    <property type="entry name" value="Spectrin repeat"/>
    <property type="match status" value="6"/>
</dbReference>
<dbReference type="Proteomes" id="UP001177744">
    <property type="component" value="Unassembled WGS sequence"/>
</dbReference>
<dbReference type="Pfam" id="PF08726">
    <property type="entry name" value="EFhand_Ca_insen"/>
    <property type="match status" value="1"/>
</dbReference>
<protein>
    <recommendedName>
        <fullName evidence="6">EF-hand Ca insensitive domain-containing protein</fullName>
    </recommendedName>
</protein>
<dbReference type="GO" id="GO:0046872">
    <property type="term" value="F:metal ion binding"/>
    <property type="evidence" value="ECO:0007669"/>
    <property type="project" value="UniProtKB-KW"/>
</dbReference>
<evidence type="ECO:0000256" key="1">
    <source>
        <dbReference type="ARBA" id="ARBA00022723"/>
    </source>
</evidence>
<keyword evidence="3" id="KW-0106">Calcium</keyword>
<keyword evidence="5" id="KW-0175">Coiled coil</keyword>
<evidence type="ECO:0000256" key="2">
    <source>
        <dbReference type="ARBA" id="ARBA00022737"/>
    </source>
</evidence>
<dbReference type="CDD" id="cd00176">
    <property type="entry name" value="SPEC"/>
    <property type="match status" value="4"/>
</dbReference>
<comment type="caution">
    <text evidence="7">The sequence shown here is derived from an EMBL/GenBank/DDBJ whole genome shotgun (WGS) entry which is preliminary data.</text>
</comment>
<dbReference type="FunFam" id="1.20.58.60:FF:000448">
    <property type="entry name" value="Spectrin alpha chain, erythrocytic 1"/>
    <property type="match status" value="1"/>
</dbReference>
<dbReference type="InterPro" id="IPR018159">
    <property type="entry name" value="Spectrin/alpha-actinin"/>
</dbReference>
<dbReference type="SUPFAM" id="SSF47473">
    <property type="entry name" value="EF-hand"/>
    <property type="match status" value="2"/>
</dbReference>
<evidence type="ECO:0000256" key="4">
    <source>
        <dbReference type="ARBA" id="ARBA00023203"/>
    </source>
</evidence>
<accession>A0AA40HE18</accession>
<dbReference type="Pfam" id="PF00435">
    <property type="entry name" value="Spectrin"/>
    <property type="match status" value="7"/>
</dbReference>
<dbReference type="PANTHER" id="PTHR11915">
    <property type="entry name" value="SPECTRIN/FILAMIN RELATED CYTOSKELETAL PROTEIN"/>
    <property type="match status" value="1"/>
</dbReference>
<dbReference type="SMART" id="SM00150">
    <property type="entry name" value="SPEC"/>
    <property type="match status" value="6"/>
</dbReference>
<name>A0AA40HE18_CNENI</name>
<dbReference type="InterPro" id="IPR011992">
    <property type="entry name" value="EF-hand-dom_pair"/>
</dbReference>
<organism evidence="7 8">
    <name type="scientific">Cnephaeus nilssonii</name>
    <name type="common">Northern bat</name>
    <name type="synonym">Eptesicus nilssonii</name>
    <dbReference type="NCBI Taxonomy" id="3371016"/>
    <lineage>
        <taxon>Eukaryota</taxon>
        <taxon>Metazoa</taxon>
        <taxon>Chordata</taxon>
        <taxon>Craniata</taxon>
        <taxon>Vertebrata</taxon>
        <taxon>Euteleostomi</taxon>
        <taxon>Mammalia</taxon>
        <taxon>Eutheria</taxon>
        <taxon>Laurasiatheria</taxon>
        <taxon>Chiroptera</taxon>
        <taxon>Yangochiroptera</taxon>
        <taxon>Vespertilionidae</taxon>
        <taxon>Cnephaeus</taxon>
    </lineage>
</organism>
<reference evidence="7" key="1">
    <citation type="submission" date="2023-06" db="EMBL/GenBank/DDBJ databases">
        <title>Reference genome for the Northern bat (Eptesicus nilssonii), a most northern bat species.</title>
        <authorList>
            <person name="Laine V.N."/>
            <person name="Pulliainen A.T."/>
            <person name="Lilley T.M."/>
        </authorList>
    </citation>
    <scope>NUCLEOTIDE SEQUENCE</scope>
    <source>
        <strain evidence="7">BLF_Eptnil</strain>
        <tissue evidence="7">Kidney</tissue>
    </source>
</reference>
<evidence type="ECO:0000313" key="8">
    <source>
        <dbReference type="Proteomes" id="UP001177744"/>
    </source>
</evidence>
<evidence type="ECO:0000256" key="5">
    <source>
        <dbReference type="SAM" id="Coils"/>
    </source>
</evidence>
<dbReference type="Gene3D" id="1.10.238.10">
    <property type="entry name" value="EF-hand"/>
    <property type="match status" value="1"/>
</dbReference>
<feature type="domain" description="EF-hand Ca insensitive" evidence="6">
    <location>
        <begin position="823"/>
        <end position="891"/>
    </location>
</feature>
<keyword evidence="1" id="KW-0479">Metal-binding</keyword>
<keyword evidence="8" id="KW-1185">Reference proteome</keyword>
<gene>
    <name evidence="7" type="ORF">QTO34_011636</name>
</gene>
<evidence type="ECO:0000313" key="7">
    <source>
        <dbReference type="EMBL" id="KAK1329449.1"/>
    </source>
</evidence>
<dbReference type="EMBL" id="JAULJE010000022">
    <property type="protein sequence ID" value="KAK1329449.1"/>
    <property type="molecule type" value="Genomic_DNA"/>
</dbReference>